<keyword evidence="2" id="KW-1133">Transmembrane helix</keyword>
<reference evidence="3" key="1">
    <citation type="submission" date="2019-10" db="EMBL/GenBank/DDBJ databases">
        <authorList>
            <consortium name="DOE Joint Genome Institute"/>
            <person name="Kuo A."/>
            <person name="Miyauchi S."/>
            <person name="Kiss E."/>
            <person name="Drula E."/>
            <person name="Kohler A."/>
            <person name="Sanchez-Garcia M."/>
            <person name="Andreopoulos B."/>
            <person name="Barry K.W."/>
            <person name="Bonito G."/>
            <person name="Buee M."/>
            <person name="Carver A."/>
            <person name="Chen C."/>
            <person name="Cichocki N."/>
            <person name="Clum A."/>
            <person name="Culley D."/>
            <person name="Crous P.W."/>
            <person name="Fauchery L."/>
            <person name="Girlanda M."/>
            <person name="Hayes R."/>
            <person name="Keri Z."/>
            <person name="LaButti K."/>
            <person name="Lipzen A."/>
            <person name="Lombard V."/>
            <person name="Magnuson J."/>
            <person name="Maillard F."/>
            <person name="Morin E."/>
            <person name="Murat C."/>
            <person name="Nolan M."/>
            <person name="Ohm R."/>
            <person name="Pangilinan J."/>
            <person name="Pereira M."/>
            <person name="Perotto S."/>
            <person name="Peter M."/>
            <person name="Riley R."/>
            <person name="Sitrit Y."/>
            <person name="Stielow B."/>
            <person name="Szollosi G."/>
            <person name="Zifcakova L."/>
            <person name="Stursova M."/>
            <person name="Spatafora J.W."/>
            <person name="Tedersoo L."/>
            <person name="Vaario L.-M."/>
            <person name="Yamada A."/>
            <person name="Yan M."/>
            <person name="Wang P."/>
            <person name="Xu J."/>
            <person name="Bruns T."/>
            <person name="Baldrian P."/>
            <person name="Vilgalys R."/>
            <person name="Henrissat B."/>
            <person name="Grigoriev I.V."/>
            <person name="Hibbett D."/>
            <person name="Nagy L.G."/>
            <person name="Martin F.M."/>
        </authorList>
    </citation>
    <scope>NUCLEOTIDE SEQUENCE</scope>
    <source>
        <strain evidence="3">Prilba</strain>
    </source>
</reference>
<proteinExistence type="predicted"/>
<sequence length="106" mass="11393">MDEPTERGEDTPQRASPSPSDSDFFSNILAPGSSLNPTFLLVVDGVLALLFVTLGTLVSVTGGNLHLIALLFIVLALWVSIKWFVNELQAPGHPSQSTESDIKKSE</sequence>
<dbReference type="GO" id="GO:0070072">
    <property type="term" value="P:vacuolar proton-transporting V-type ATPase complex assembly"/>
    <property type="evidence" value="ECO:0007669"/>
    <property type="project" value="InterPro"/>
</dbReference>
<dbReference type="EMBL" id="WHVB01000003">
    <property type="protein sequence ID" value="KAF8484507.1"/>
    <property type="molecule type" value="Genomic_DNA"/>
</dbReference>
<keyword evidence="2" id="KW-0812">Transmembrane</keyword>
<keyword evidence="4" id="KW-1185">Reference proteome</keyword>
<evidence type="ECO:0000313" key="4">
    <source>
        <dbReference type="Proteomes" id="UP000759537"/>
    </source>
</evidence>
<dbReference type="AlphaFoldDB" id="A0A9P5N207"/>
<feature type="compositionally biased region" description="Basic and acidic residues" evidence="1">
    <location>
        <begin position="1"/>
        <end position="12"/>
    </location>
</feature>
<organism evidence="3 4">
    <name type="scientific">Russula ochroleuca</name>
    <dbReference type="NCBI Taxonomy" id="152965"/>
    <lineage>
        <taxon>Eukaryota</taxon>
        <taxon>Fungi</taxon>
        <taxon>Dikarya</taxon>
        <taxon>Basidiomycota</taxon>
        <taxon>Agaricomycotina</taxon>
        <taxon>Agaricomycetes</taxon>
        <taxon>Russulales</taxon>
        <taxon>Russulaceae</taxon>
        <taxon>Russula</taxon>
    </lineage>
</organism>
<dbReference type="OrthoDB" id="9626941at2759"/>
<gene>
    <name evidence="3" type="ORF">DFH94DRAFT_688916</name>
</gene>
<dbReference type="InterPro" id="IPR013945">
    <property type="entry name" value="Pkr1"/>
</dbReference>
<keyword evidence="2" id="KW-0472">Membrane</keyword>
<feature type="transmembrane region" description="Helical" evidence="2">
    <location>
        <begin position="39"/>
        <end position="60"/>
    </location>
</feature>
<name>A0A9P5N207_9AGAM</name>
<reference evidence="3" key="2">
    <citation type="journal article" date="2020" name="Nat. Commun.">
        <title>Large-scale genome sequencing of mycorrhizal fungi provides insights into the early evolution of symbiotic traits.</title>
        <authorList>
            <person name="Miyauchi S."/>
            <person name="Kiss E."/>
            <person name="Kuo A."/>
            <person name="Drula E."/>
            <person name="Kohler A."/>
            <person name="Sanchez-Garcia M."/>
            <person name="Morin E."/>
            <person name="Andreopoulos B."/>
            <person name="Barry K.W."/>
            <person name="Bonito G."/>
            <person name="Buee M."/>
            <person name="Carver A."/>
            <person name="Chen C."/>
            <person name="Cichocki N."/>
            <person name="Clum A."/>
            <person name="Culley D."/>
            <person name="Crous P.W."/>
            <person name="Fauchery L."/>
            <person name="Girlanda M."/>
            <person name="Hayes R.D."/>
            <person name="Keri Z."/>
            <person name="LaButti K."/>
            <person name="Lipzen A."/>
            <person name="Lombard V."/>
            <person name="Magnuson J."/>
            <person name="Maillard F."/>
            <person name="Murat C."/>
            <person name="Nolan M."/>
            <person name="Ohm R.A."/>
            <person name="Pangilinan J."/>
            <person name="Pereira M.F."/>
            <person name="Perotto S."/>
            <person name="Peter M."/>
            <person name="Pfister S."/>
            <person name="Riley R."/>
            <person name="Sitrit Y."/>
            <person name="Stielow J.B."/>
            <person name="Szollosi G."/>
            <person name="Zifcakova L."/>
            <person name="Stursova M."/>
            <person name="Spatafora J.W."/>
            <person name="Tedersoo L."/>
            <person name="Vaario L.M."/>
            <person name="Yamada A."/>
            <person name="Yan M."/>
            <person name="Wang P."/>
            <person name="Xu J."/>
            <person name="Bruns T."/>
            <person name="Baldrian P."/>
            <person name="Vilgalys R."/>
            <person name="Dunand C."/>
            <person name="Henrissat B."/>
            <person name="Grigoriev I.V."/>
            <person name="Hibbett D."/>
            <person name="Nagy L.G."/>
            <person name="Martin F.M."/>
        </authorList>
    </citation>
    <scope>NUCLEOTIDE SEQUENCE</scope>
    <source>
        <strain evidence="3">Prilba</strain>
    </source>
</reference>
<feature type="region of interest" description="Disordered" evidence="1">
    <location>
        <begin position="1"/>
        <end position="22"/>
    </location>
</feature>
<dbReference type="Pfam" id="PF08636">
    <property type="entry name" value="Pkr1"/>
    <property type="match status" value="1"/>
</dbReference>
<evidence type="ECO:0000256" key="2">
    <source>
        <dbReference type="SAM" id="Phobius"/>
    </source>
</evidence>
<dbReference type="PANTHER" id="PTHR28251:SF1">
    <property type="entry name" value="V-TYPE ATPASE ASSEMBLY FACTOR PKR1"/>
    <property type="match status" value="1"/>
</dbReference>
<evidence type="ECO:0000256" key="1">
    <source>
        <dbReference type="SAM" id="MobiDB-lite"/>
    </source>
</evidence>
<accession>A0A9P5N207</accession>
<dbReference type="GO" id="GO:0005789">
    <property type="term" value="C:endoplasmic reticulum membrane"/>
    <property type="evidence" value="ECO:0007669"/>
    <property type="project" value="TreeGrafter"/>
</dbReference>
<protein>
    <submittedName>
        <fullName evidence="3">Uncharacterized protein</fullName>
    </submittedName>
</protein>
<dbReference type="Proteomes" id="UP000759537">
    <property type="component" value="Unassembled WGS sequence"/>
</dbReference>
<feature type="transmembrane region" description="Helical" evidence="2">
    <location>
        <begin position="67"/>
        <end position="85"/>
    </location>
</feature>
<comment type="caution">
    <text evidence="3">The sequence shown here is derived from an EMBL/GenBank/DDBJ whole genome shotgun (WGS) entry which is preliminary data.</text>
</comment>
<evidence type="ECO:0000313" key="3">
    <source>
        <dbReference type="EMBL" id="KAF8484507.1"/>
    </source>
</evidence>
<dbReference type="PANTHER" id="PTHR28251">
    <property type="entry name" value="V-TYPE ATPASE ASSEMBLY FACTOR PKR1"/>
    <property type="match status" value="1"/>
</dbReference>